<comment type="subcellular location">
    <subcellularLocation>
        <location evidence="1">Cell membrane</location>
        <topology evidence="1">Multi-pass membrane protein</topology>
    </subcellularLocation>
</comment>
<keyword evidence="4 6" id="KW-1133">Transmembrane helix</keyword>
<evidence type="ECO:0000313" key="8">
    <source>
        <dbReference type="Proteomes" id="UP000075515"/>
    </source>
</evidence>
<proteinExistence type="predicted"/>
<keyword evidence="5 6" id="KW-0472">Membrane</keyword>
<dbReference type="PANTHER" id="PTHR30086">
    <property type="entry name" value="ARGININE EXPORTER PROTEIN ARGO"/>
    <property type="match status" value="1"/>
</dbReference>
<accession>A0A150SXD5</accession>
<dbReference type="InterPro" id="IPR001123">
    <property type="entry name" value="LeuE-type"/>
</dbReference>
<keyword evidence="2" id="KW-1003">Cell membrane</keyword>
<dbReference type="AlphaFoldDB" id="A0A150SXD5"/>
<evidence type="ECO:0000256" key="2">
    <source>
        <dbReference type="ARBA" id="ARBA00022475"/>
    </source>
</evidence>
<evidence type="ECO:0000256" key="5">
    <source>
        <dbReference type="ARBA" id="ARBA00023136"/>
    </source>
</evidence>
<evidence type="ECO:0000256" key="4">
    <source>
        <dbReference type="ARBA" id="ARBA00022989"/>
    </source>
</evidence>
<name>A0A150SXD5_SORCE</name>
<comment type="caution">
    <text evidence="7">The sequence shown here is derived from an EMBL/GenBank/DDBJ whole genome shotgun (WGS) entry which is preliminary data.</text>
</comment>
<protein>
    <submittedName>
        <fullName evidence="7">Lysine transporter LysE</fullName>
    </submittedName>
</protein>
<organism evidence="7 8">
    <name type="scientific">Sorangium cellulosum</name>
    <name type="common">Polyangium cellulosum</name>
    <dbReference type="NCBI Taxonomy" id="56"/>
    <lineage>
        <taxon>Bacteria</taxon>
        <taxon>Pseudomonadati</taxon>
        <taxon>Myxococcota</taxon>
        <taxon>Polyangia</taxon>
        <taxon>Polyangiales</taxon>
        <taxon>Polyangiaceae</taxon>
        <taxon>Sorangium</taxon>
    </lineage>
</organism>
<dbReference type="EMBL" id="JEMC01000846">
    <property type="protein sequence ID" value="KYG01578.1"/>
    <property type="molecule type" value="Genomic_DNA"/>
</dbReference>
<dbReference type="PIRSF" id="PIRSF006324">
    <property type="entry name" value="LeuE"/>
    <property type="match status" value="1"/>
</dbReference>
<feature type="transmembrane region" description="Helical" evidence="6">
    <location>
        <begin position="73"/>
        <end position="91"/>
    </location>
</feature>
<feature type="transmembrane region" description="Helical" evidence="6">
    <location>
        <begin position="150"/>
        <end position="176"/>
    </location>
</feature>
<dbReference type="Pfam" id="PF01810">
    <property type="entry name" value="LysE"/>
    <property type="match status" value="1"/>
</dbReference>
<dbReference type="GO" id="GO:0005886">
    <property type="term" value="C:plasma membrane"/>
    <property type="evidence" value="ECO:0007669"/>
    <property type="project" value="UniProtKB-SubCell"/>
</dbReference>
<reference evidence="7 8" key="1">
    <citation type="submission" date="2014-02" db="EMBL/GenBank/DDBJ databases">
        <title>The small core and large imbalanced accessory genome model reveals a collaborative survival strategy of Sorangium cellulosum strains in nature.</title>
        <authorList>
            <person name="Han K."/>
            <person name="Peng R."/>
            <person name="Blom J."/>
            <person name="Li Y.-Z."/>
        </authorList>
    </citation>
    <scope>NUCLEOTIDE SEQUENCE [LARGE SCALE GENOMIC DNA]</scope>
    <source>
        <strain evidence="7 8">So0149</strain>
    </source>
</reference>
<evidence type="ECO:0000256" key="3">
    <source>
        <dbReference type="ARBA" id="ARBA00022692"/>
    </source>
</evidence>
<evidence type="ECO:0000256" key="6">
    <source>
        <dbReference type="SAM" id="Phobius"/>
    </source>
</evidence>
<dbReference type="GO" id="GO:0015171">
    <property type="term" value="F:amino acid transmembrane transporter activity"/>
    <property type="evidence" value="ECO:0007669"/>
    <property type="project" value="TreeGrafter"/>
</dbReference>
<evidence type="ECO:0000256" key="1">
    <source>
        <dbReference type="ARBA" id="ARBA00004651"/>
    </source>
</evidence>
<gene>
    <name evidence="7" type="ORF">BE18_19270</name>
</gene>
<evidence type="ECO:0000313" key="7">
    <source>
        <dbReference type="EMBL" id="KYG01578.1"/>
    </source>
</evidence>
<sequence>MTSTLLAFCGAALVLAVIPGPSTAVIVRQALRGGRRAALAAIAANELGLLFWALVAALGASALVEASAVAYDVLRIAGAVVLIALGAQSILGRRRPGGGDAGSGAREPAADGWSAFRIGLLTILANPKAAVFAASFLPQFVPAGAPTLPALLLLSLVWVAVDTAWYLALVLLLGRLQAAMSGGRVRRTLEAVSGVVLVALGVRMVLERP</sequence>
<dbReference type="Proteomes" id="UP000075515">
    <property type="component" value="Unassembled WGS sequence"/>
</dbReference>
<keyword evidence="3 6" id="KW-0812">Transmembrane</keyword>
<feature type="transmembrane region" description="Helical" evidence="6">
    <location>
        <begin position="48"/>
        <end position="66"/>
    </location>
</feature>
<dbReference type="PANTHER" id="PTHR30086:SF20">
    <property type="entry name" value="ARGININE EXPORTER PROTEIN ARGO-RELATED"/>
    <property type="match status" value="1"/>
</dbReference>